<dbReference type="InterPro" id="IPR002656">
    <property type="entry name" value="Acyl_transf_3_dom"/>
</dbReference>
<feature type="transmembrane region" description="Helical" evidence="1">
    <location>
        <begin position="138"/>
        <end position="161"/>
    </location>
</feature>
<evidence type="ECO:0000313" key="4">
    <source>
        <dbReference type="Proteomes" id="UP000294564"/>
    </source>
</evidence>
<sequence>MELCLLFQKKTWYQFIIERVKRLVIPLVFGVLVIVPPQVYYEEYIEQSSFFKVLPEIVLQNKVNHLWFIEQLFVLSLLFIPIILLMNSNKRFLVYNFMSNWSQRFEIFSWVVILIILRVFSKFYFPSNSNSLTNLSTLLFYAFFFFSGIVIAKNQNIWLLLQKNRRKNLFLAFISTVVFYVYYFIPTDVISPFLSLQHRWNLWYIVCCLVSWGVIISILGYSSVYLNNKSKVLSKLNEAVYPFYILHQTVIIIFGYYIINNDLTLIIKLILLLISSFFTIGVIYIFFIKPFKLIRFLFGMKNR</sequence>
<feature type="transmembrane region" description="Helical" evidence="1">
    <location>
        <begin position="239"/>
        <end position="259"/>
    </location>
</feature>
<dbReference type="GO" id="GO:0016747">
    <property type="term" value="F:acyltransferase activity, transferring groups other than amino-acyl groups"/>
    <property type="evidence" value="ECO:0007669"/>
    <property type="project" value="InterPro"/>
</dbReference>
<dbReference type="Pfam" id="PF01757">
    <property type="entry name" value="Acyl_transf_3"/>
    <property type="match status" value="1"/>
</dbReference>
<protein>
    <submittedName>
        <fullName evidence="3">Acyltransferase-like protein</fullName>
    </submittedName>
</protein>
<evidence type="ECO:0000256" key="1">
    <source>
        <dbReference type="SAM" id="Phobius"/>
    </source>
</evidence>
<evidence type="ECO:0000259" key="2">
    <source>
        <dbReference type="Pfam" id="PF01757"/>
    </source>
</evidence>
<feature type="transmembrane region" description="Helical" evidence="1">
    <location>
        <begin position="201"/>
        <end position="227"/>
    </location>
</feature>
<feature type="transmembrane region" description="Helical" evidence="1">
    <location>
        <begin position="23"/>
        <end position="41"/>
    </location>
</feature>
<accession>A0A4R2NX12</accession>
<proteinExistence type="predicted"/>
<keyword evidence="1" id="KW-0472">Membrane</keyword>
<feature type="transmembrane region" description="Helical" evidence="1">
    <location>
        <begin position="265"/>
        <end position="287"/>
    </location>
</feature>
<keyword evidence="1" id="KW-0812">Transmembrane</keyword>
<feature type="transmembrane region" description="Helical" evidence="1">
    <location>
        <begin position="66"/>
        <end position="86"/>
    </location>
</feature>
<dbReference type="OrthoDB" id="9809782at2"/>
<dbReference type="AlphaFoldDB" id="A0A4R2NX12"/>
<feature type="transmembrane region" description="Helical" evidence="1">
    <location>
        <begin position="168"/>
        <end position="185"/>
    </location>
</feature>
<feature type="transmembrane region" description="Helical" evidence="1">
    <location>
        <begin position="107"/>
        <end position="126"/>
    </location>
</feature>
<keyword evidence="3" id="KW-0808">Transferase</keyword>
<dbReference type="PANTHER" id="PTHR36927:SF3">
    <property type="entry name" value="GLUCANS BIOSYNTHESIS PROTEIN C"/>
    <property type="match status" value="1"/>
</dbReference>
<keyword evidence="1" id="KW-1133">Transmembrane helix</keyword>
<name>A0A4R2NX12_9FLAO</name>
<dbReference type="Proteomes" id="UP000294564">
    <property type="component" value="Unassembled WGS sequence"/>
</dbReference>
<feature type="domain" description="Acyltransferase 3" evidence="2">
    <location>
        <begin position="5"/>
        <end position="285"/>
    </location>
</feature>
<dbReference type="InterPro" id="IPR050623">
    <property type="entry name" value="Glucan_succinyl_AcylTrfase"/>
</dbReference>
<gene>
    <name evidence="3" type="ORF">EV195_10251</name>
</gene>
<reference evidence="3 4" key="1">
    <citation type="submission" date="2019-03" db="EMBL/GenBank/DDBJ databases">
        <title>Genomic Encyclopedia of Type Strains, Phase IV (KMG-IV): sequencing the most valuable type-strain genomes for metagenomic binning, comparative biology and taxonomic classification.</title>
        <authorList>
            <person name="Goeker M."/>
        </authorList>
    </citation>
    <scope>NUCLEOTIDE SEQUENCE [LARGE SCALE GENOMIC DNA]</scope>
    <source>
        <strain evidence="3 4">DSM 14836</strain>
    </source>
</reference>
<dbReference type="EMBL" id="SLXM01000002">
    <property type="protein sequence ID" value="TCP26713.1"/>
    <property type="molecule type" value="Genomic_DNA"/>
</dbReference>
<comment type="caution">
    <text evidence="3">The sequence shown here is derived from an EMBL/GenBank/DDBJ whole genome shotgun (WGS) entry which is preliminary data.</text>
</comment>
<evidence type="ECO:0000313" key="3">
    <source>
        <dbReference type="EMBL" id="TCP26713.1"/>
    </source>
</evidence>
<keyword evidence="4" id="KW-1185">Reference proteome</keyword>
<organism evidence="3 4">
    <name type="scientific">Tenacibaculum skagerrakense</name>
    <dbReference type="NCBI Taxonomy" id="186571"/>
    <lineage>
        <taxon>Bacteria</taxon>
        <taxon>Pseudomonadati</taxon>
        <taxon>Bacteroidota</taxon>
        <taxon>Flavobacteriia</taxon>
        <taxon>Flavobacteriales</taxon>
        <taxon>Flavobacteriaceae</taxon>
        <taxon>Tenacibaculum</taxon>
    </lineage>
</organism>
<dbReference type="PANTHER" id="PTHR36927">
    <property type="entry name" value="BLR4337 PROTEIN"/>
    <property type="match status" value="1"/>
</dbReference>
<keyword evidence="3" id="KW-0012">Acyltransferase</keyword>